<dbReference type="EnsemblPlants" id="OMERI12G05430.1">
    <property type="protein sequence ID" value="OMERI12G05430.1"/>
    <property type="gene ID" value="OMERI12G05430"/>
</dbReference>
<evidence type="ECO:0000313" key="1">
    <source>
        <dbReference type="EnsemblPlants" id="OMERI12G05430.1"/>
    </source>
</evidence>
<sequence>MDSAVPAQDSTCAAVRPHPAAADVTPGFELCHTHPTAAVATEAALAFLVVYGKGGDADASRHPTDTKPAVAIQSWRHQEASDGRRDCALLLEKMLKPGACSW</sequence>
<evidence type="ECO:0000313" key="2">
    <source>
        <dbReference type="Proteomes" id="UP000008021"/>
    </source>
</evidence>
<proteinExistence type="predicted"/>
<reference evidence="1" key="1">
    <citation type="submission" date="2015-04" db="UniProtKB">
        <authorList>
            <consortium name="EnsemblPlants"/>
        </authorList>
    </citation>
    <scope>IDENTIFICATION</scope>
</reference>
<name>A0A0E0FB20_9ORYZ</name>
<dbReference type="Gramene" id="OMERI12G05430.1">
    <property type="protein sequence ID" value="OMERI12G05430.1"/>
    <property type="gene ID" value="OMERI12G05430"/>
</dbReference>
<reference evidence="1" key="2">
    <citation type="submission" date="2018-05" db="EMBL/GenBank/DDBJ databases">
        <title>OmerRS3 (Oryza meridionalis Reference Sequence Version 3).</title>
        <authorList>
            <person name="Zhang J."/>
            <person name="Kudrna D."/>
            <person name="Lee S."/>
            <person name="Talag J."/>
            <person name="Welchert J."/>
            <person name="Wing R.A."/>
        </authorList>
    </citation>
    <scope>NUCLEOTIDE SEQUENCE [LARGE SCALE GENOMIC DNA]</scope>
    <source>
        <strain evidence="1">cv. OR44</strain>
    </source>
</reference>
<protein>
    <submittedName>
        <fullName evidence="1">Uncharacterized protein</fullName>
    </submittedName>
</protein>
<accession>A0A0E0FB20</accession>
<keyword evidence="2" id="KW-1185">Reference proteome</keyword>
<dbReference type="Proteomes" id="UP000008021">
    <property type="component" value="Chromosome 12"/>
</dbReference>
<organism evidence="1">
    <name type="scientific">Oryza meridionalis</name>
    <dbReference type="NCBI Taxonomy" id="40149"/>
    <lineage>
        <taxon>Eukaryota</taxon>
        <taxon>Viridiplantae</taxon>
        <taxon>Streptophyta</taxon>
        <taxon>Embryophyta</taxon>
        <taxon>Tracheophyta</taxon>
        <taxon>Spermatophyta</taxon>
        <taxon>Magnoliopsida</taxon>
        <taxon>Liliopsida</taxon>
        <taxon>Poales</taxon>
        <taxon>Poaceae</taxon>
        <taxon>BOP clade</taxon>
        <taxon>Oryzoideae</taxon>
        <taxon>Oryzeae</taxon>
        <taxon>Oryzinae</taxon>
        <taxon>Oryza</taxon>
    </lineage>
</organism>
<dbReference type="AlphaFoldDB" id="A0A0E0FB20"/>
<dbReference type="HOGENOM" id="CLU_2281922_0_0_1"/>